<accession>A0A8S5QUV2</accession>
<dbReference type="EMBL" id="BK015733">
    <property type="protein sequence ID" value="DAE22477.1"/>
    <property type="molecule type" value="Genomic_DNA"/>
</dbReference>
<feature type="region of interest" description="Disordered" evidence="1">
    <location>
        <begin position="1"/>
        <end position="98"/>
    </location>
</feature>
<evidence type="ECO:0000313" key="2">
    <source>
        <dbReference type="EMBL" id="DAE22477.1"/>
    </source>
</evidence>
<feature type="compositionally biased region" description="Basic and acidic residues" evidence="1">
    <location>
        <begin position="35"/>
        <end position="54"/>
    </location>
</feature>
<feature type="compositionally biased region" description="Polar residues" evidence="1">
    <location>
        <begin position="1"/>
        <end position="12"/>
    </location>
</feature>
<reference evidence="2" key="1">
    <citation type="journal article" date="2021" name="Proc. Natl. Acad. Sci. U.S.A.">
        <title>A Catalog of Tens of Thousands of Viruses from Human Metagenomes Reveals Hidden Associations with Chronic Diseases.</title>
        <authorList>
            <person name="Tisza M.J."/>
            <person name="Buck C.B."/>
        </authorList>
    </citation>
    <scope>NUCLEOTIDE SEQUENCE</scope>
    <source>
        <strain evidence="2">CtDAq1</strain>
    </source>
</reference>
<organism evidence="2">
    <name type="scientific">CrAss-like virus sp. ctDAq1</name>
    <dbReference type="NCBI Taxonomy" id="2826822"/>
    <lineage>
        <taxon>Viruses</taxon>
        <taxon>Duplodnaviria</taxon>
        <taxon>Heunggongvirae</taxon>
        <taxon>Uroviricota</taxon>
        <taxon>Caudoviricetes</taxon>
        <taxon>Crassvirales</taxon>
    </lineage>
</organism>
<name>A0A8S5QUV2_9CAUD</name>
<sequence length="394" mass="44298">MDFDISNVSSMIVDSEDLFGQSSSPGPDETQDPVSEEKTGGREEEKKETEEIKTPVESGPVESSELFGDPEEVDGEQDKQEKENTNSGDPAGSSPTVYSSIASGLQEEGIFLDLENEKPENIKSVEDFARYFEKQIEARLSDEQKRIQNALNAGVEPEEIQRYESSLKFLNGITEEQISKEGDDGDTLRKRIIYQDYINNGASREKAIRMTEMSFTNGTDVEDAKEALKSNIKYYQGNYDSIIKEQEEERKSAELAYKESVEALKKTMLSTEEPIKGLKVGNKVRQKAYDAVTKPVYQDKETGNYYTEVQKYQMDHPEEFRHKIGILYAITNGFQSLDGVIDKKVSAETKKGLKEIETKLSGVQVTQDGTLDLSPFSGAESSFRLAKEVDQVFY</sequence>
<proteinExistence type="predicted"/>
<protein>
    <submittedName>
        <fullName evidence="2">Uncharacterized protein</fullName>
    </submittedName>
</protein>
<evidence type="ECO:0000256" key="1">
    <source>
        <dbReference type="SAM" id="MobiDB-lite"/>
    </source>
</evidence>
<feature type="compositionally biased region" description="Polar residues" evidence="1">
    <location>
        <begin position="85"/>
        <end position="98"/>
    </location>
</feature>